<comment type="catalytic activity">
    <reaction evidence="1">
        <text>a uridine in RNA = a pseudouridine in RNA</text>
        <dbReference type="Rhea" id="RHEA:48348"/>
        <dbReference type="Rhea" id="RHEA-COMP:12068"/>
        <dbReference type="Rhea" id="RHEA-COMP:12069"/>
        <dbReference type="ChEBI" id="CHEBI:65314"/>
        <dbReference type="ChEBI" id="CHEBI:65315"/>
    </reaction>
</comment>
<dbReference type="PANTHER" id="PTHR21600:SF35">
    <property type="entry name" value="PSEUDOURIDINE SYNTHASE"/>
    <property type="match status" value="1"/>
</dbReference>
<keyword evidence="6" id="KW-1185">Reference proteome</keyword>
<dbReference type="RefSeq" id="WP_095106200.1">
    <property type="nucleotide sequence ID" value="NZ_BKAR01000004.1"/>
</dbReference>
<evidence type="ECO:0000256" key="1">
    <source>
        <dbReference type="ARBA" id="ARBA00000073"/>
    </source>
</evidence>
<accession>A0A239UBJ8</accession>
<name>A0A239UBJ8_9STAP</name>
<evidence type="ECO:0000313" key="6">
    <source>
        <dbReference type="Proteomes" id="UP000321736"/>
    </source>
</evidence>
<feature type="domain" description="Pseudouridine synthase RsuA/RluA-like" evidence="4">
    <location>
        <begin position="84"/>
        <end position="232"/>
    </location>
</feature>
<evidence type="ECO:0000313" key="5">
    <source>
        <dbReference type="EMBL" id="GEP83883.1"/>
    </source>
</evidence>
<dbReference type="SUPFAM" id="SSF55120">
    <property type="entry name" value="Pseudouridine synthase"/>
    <property type="match status" value="1"/>
</dbReference>
<evidence type="ECO:0000256" key="3">
    <source>
        <dbReference type="ARBA" id="ARBA00033164"/>
    </source>
</evidence>
<dbReference type="GO" id="GO:0003723">
    <property type="term" value="F:RNA binding"/>
    <property type="evidence" value="ECO:0007669"/>
    <property type="project" value="InterPro"/>
</dbReference>
<dbReference type="InterPro" id="IPR020103">
    <property type="entry name" value="PsdUridine_synth_cat_dom_sf"/>
</dbReference>
<dbReference type="Gene3D" id="3.30.2350.10">
    <property type="entry name" value="Pseudouridine synthase"/>
    <property type="match status" value="1"/>
</dbReference>
<reference evidence="5 6" key="1">
    <citation type="submission" date="2019-07" db="EMBL/GenBank/DDBJ databases">
        <title>Whole genome shotgun sequence of Staphylococcus piscifermentans NBRC 109625.</title>
        <authorList>
            <person name="Hosoyama A."/>
            <person name="Uohara A."/>
            <person name="Ohji S."/>
            <person name="Ichikawa N."/>
        </authorList>
    </citation>
    <scope>NUCLEOTIDE SEQUENCE [LARGE SCALE GENOMIC DNA]</scope>
    <source>
        <strain evidence="5 6">NBRC 109625</strain>
    </source>
</reference>
<dbReference type="CDD" id="cd02869">
    <property type="entry name" value="PseudoU_synth_RluA_like"/>
    <property type="match status" value="1"/>
</dbReference>
<dbReference type="OrthoDB" id="9807829at2"/>
<sequence length="296" mass="33473">MQFQYNIASPIVLKTFLQENQYSKKMISAIKRDGALLVNEQPVTVRKAMEAGDILIVELPAEFPSVNLEPFEQPLDILFEDSYFIAVSKDKQQNCAPSREHPHGSLIEQVMGYLASKQSDETSPDIPHIVTRLDRNTSGIVLFAKHGHFHHMMSYTAMNKVYHCIAEGRIEEAGNIVAPILRASDSIIKRQVGAAGKYAETSFQPIQIANDFTLCKVQLHTGRTHQIRVHFQYIGHPLLGDDLYDGPRSDITGQALACCYLSFKHPITHEYIELKDDAKRTELDNLFQHLIQPTEM</sequence>
<gene>
    <name evidence="5" type="ORF">SPI02_04680</name>
</gene>
<proteinExistence type="predicted"/>
<dbReference type="PANTHER" id="PTHR21600">
    <property type="entry name" value="MITOCHONDRIAL RNA PSEUDOURIDINE SYNTHASE"/>
    <property type="match status" value="1"/>
</dbReference>
<dbReference type="PROSITE" id="PS01129">
    <property type="entry name" value="PSI_RLU"/>
    <property type="match status" value="1"/>
</dbReference>
<dbReference type="EMBL" id="BKAR01000004">
    <property type="protein sequence ID" value="GEP83883.1"/>
    <property type="molecule type" value="Genomic_DNA"/>
</dbReference>
<dbReference type="GO" id="GO:0000455">
    <property type="term" value="P:enzyme-directed rRNA pseudouridine synthesis"/>
    <property type="evidence" value="ECO:0007669"/>
    <property type="project" value="TreeGrafter"/>
</dbReference>
<evidence type="ECO:0000259" key="4">
    <source>
        <dbReference type="Pfam" id="PF00849"/>
    </source>
</evidence>
<comment type="caution">
    <text evidence="5">The sequence shown here is derived from an EMBL/GenBank/DDBJ whole genome shotgun (WGS) entry which is preliminary data.</text>
</comment>
<dbReference type="GO" id="GO:0009982">
    <property type="term" value="F:pseudouridine synthase activity"/>
    <property type="evidence" value="ECO:0007669"/>
    <property type="project" value="InterPro"/>
</dbReference>
<dbReference type="InterPro" id="IPR006224">
    <property type="entry name" value="PsdUridine_synth_RluA-like_CS"/>
</dbReference>
<dbReference type="AlphaFoldDB" id="A0A239UBJ8"/>
<evidence type="ECO:0000256" key="2">
    <source>
        <dbReference type="ARBA" id="ARBA00031870"/>
    </source>
</evidence>
<dbReference type="GO" id="GO:0140098">
    <property type="term" value="F:catalytic activity, acting on RNA"/>
    <property type="evidence" value="ECO:0007669"/>
    <property type="project" value="UniProtKB-ARBA"/>
</dbReference>
<protein>
    <recommendedName>
        <fullName evidence="2">RNA pseudouridylate synthase</fullName>
    </recommendedName>
    <alternativeName>
        <fullName evidence="3">RNA-uridine isomerase</fullName>
    </alternativeName>
</protein>
<dbReference type="InterPro" id="IPR050188">
    <property type="entry name" value="RluA_PseudoU_synthase"/>
</dbReference>
<organism evidence="5 6">
    <name type="scientific">Staphylococcus piscifermentans</name>
    <dbReference type="NCBI Taxonomy" id="70258"/>
    <lineage>
        <taxon>Bacteria</taxon>
        <taxon>Bacillati</taxon>
        <taxon>Bacillota</taxon>
        <taxon>Bacilli</taxon>
        <taxon>Bacillales</taxon>
        <taxon>Staphylococcaceae</taxon>
        <taxon>Staphylococcus</taxon>
    </lineage>
</organism>
<dbReference type="Proteomes" id="UP000321736">
    <property type="component" value="Unassembled WGS sequence"/>
</dbReference>
<dbReference type="InterPro" id="IPR006145">
    <property type="entry name" value="PsdUridine_synth_RsuA/RluA"/>
</dbReference>
<dbReference type="Pfam" id="PF00849">
    <property type="entry name" value="PseudoU_synth_2"/>
    <property type="match status" value="1"/>
</dbReference>